<feature type="region of interest" description="Disordered" evidence="7">
    <location>
        <begin position="141"/>
        <end position="161"/>
    </location>
</feature>
<dbReference type="InterPro" id="IPR023827">
    <property type="entry name" value="Peptidase_S8_Asp-AS"/>
</dbReference>
<evidence type="ECO:0000256" key="7">
    <source>
        <dbReference type="SAM" id="MobiDB-lite"/>
    </source>
</evidence>
<dbReference type="InterPro" id="IPR015500">
    <property type="entry name" value="Peptidase_S8_subtilisin-rel"/>
</dbReference>
<dbReference type="HOGENOM" id="CLU_014424_0_0_1"/>
<dbReference type="PRINTS" id="PR00723">
    <property type="entry name" value="SUBTILISIN"/>
</dbReference>
<keyword evidence="3 5" id="KW-0378">Hydrolase</keyword>
<feature type="active site" description="Charge relay system" evidence="5">
    <location>
        <position position="692"/>
    </location>
</feature>
<dbReference type="Pfam" id="PF24476">
    <property type="entry name" value="DUF7580"/>
    <property type="match status" value="1"/>
</dbReference>
<evidence type="ECO:0000256" key="2">
    <source>
        <dbReference type="ARBA" id="ARBA00022670"/>
    </source>
</evidence>
<keyword evidence="11" id="KW-1185">Reference proteome</keyword>
<dbReference type="PROSITE" id="PS00136">
    <property type="entry name" value="SUBTILASE_ASP"/>
    <property type="match status" value="1"/>
</dbReference>
<organism evidence="10 11">
    <name type="scientific">[Torrubiella] hemipterigena</name>
    <dbReference type="NCBI Taxonomy" id="1531966"/>
    <lineage>
        <taxon>Eukaryota</taxon>
        <taxon>Fungi</taxon>
        <taxon>Dikarya</taxon>
        <taxon>Ascomycota</taxon>
        <taxon>Pezizomycotina</taxon>
        <taxon>Sordariomycetes</taxon>
        <taxon>Hypocreomycetidae</taxon>
        <taxon>Hypocreales</taxon>
        <taxon>Clavicipitaceae</taxon>
        <taxon>Clavicipitaceae incertae sedis</taxon>
        <taxon>'Torrubiella' clade</taxon>
    </lineage>
</organism>
<proteinExistence type="inferred from homology"/>
<reference evidence="10 11" key="1">
    <citation type="journal article" date="2015" name="Genome Announc.">
        <title>Draft Genome Sequence and Gene Annotation of the Entomopathogenic Fungus Verticillium hemipterigenum.</title>
        <authorList>
            <person name="Horn F."/>
            <person name="Habel A."/>
            <person name="Scharf D.H."/>
            <person name="Dworschak J."/>
            <person name="Brakhage A.A."/>
            <person name="Guthke R."/>
            <person name="Hertweck C."/>
            <person name="Linde J."/>
        </authorList>
    </citation>
    <scope>NUCLEOTIDE SEQUENCE [LARGE SCALE GENOMIC DNA]</scope>
</reference>
<protein>
    <submittedName>
        <fullName evidence="10">Uncharacterized protein</fullName>
    </submittedName>
</protein>
<dbReference type="EMBL" id="CDHN01000002">
    <property type="protein sequence ID" value="CEJ85929.1"/>
    <property type="molecule type" value="Genomic_DNA"/>
</dbReference>
<evidence type="ECO:0000259" key="8">
    <source>
        <dbReference type="Pfam" id="PF00082"/>
    </source>
</evidence>
<dbReference type="Proteomes" id="UP000039046">
    <property type="component" value="Unassembled WGS sequence"/>
</dbReference>
<dbReference type="InterPro" id="IPR056002">
    <property type="entry name" value="DUF7580"/>
</dbReference>
<dbReference type="AlphaFoldDB" id="A0A0A1SZY5"/>
<feature type="active site" description="Charge relay system" evidence="5">
    <location>
        <position position="894"/>
    </location>
</feature>
<evidence type="ECO:0000256" key="3">
    <source>
        <dbReference type="ARBA" id="ARBA00022801"/>
    </source>
</evidence>
<feature type="domain" description="DUF7580" evidence="9">
    <location>
        <begin position="163"/>
        <end position="535"/>
    </location>
</feature>
<dbReference type="PANTHER" id="PTHR43806:SF11">
    <property type="entry name" value="CEREVISIN-RELATED"/>
    <property type="match status" value="1"/>
</dbReference>
<feature type="active site" description="Charge relay system" evidence="5">
    <location>
        <position position="730"/>
    </location>
</feature>
<dbReference type="PROSITE" id="PS00138">
    <property type="entry name" value="SUBTILASE_SER"/>
    <property type="match status" value="1"/>
</dbReference>
<dbReference type="CDD" id="cd00306">
    <property type="entry name" value="Peptidases_S8_S53"/>
    <property type="match status" value="1"/>
</dbReference>
<evidence type="ECO:0000256" key="4">
    <source>
        <dbReference type="ARBA" id="ARBA00022825"/>
    </source>
</evidence>
<name>A0A0A1SZY5_9HYPO</name>
<dbReference type="STRING" id="1531966.A0A0A1SZY5"/>
<keyword evidence="4 5" id="KW-0720">Serine protease</keyword>
<dbReference type="InterPro" id="IPR000209">
    <property type="entry name" value="Peptidase_S8/S53_dom"/>
</dbReference>
<dbReference type="Gene3D" id="3.40.50.200">
    <property type="entry name" value="Peptidase S8/S53 domain"/>
    <property type="match status" value="1"/>
</dbReference>
<dbReference type="InterPro" id="IPR036852">
    <property type="entry name" value="Peptidase_S8/S53_dom_sf"/>
</dbReference>
<sequence>MTLAADAGSGGGLLAQTAQTIMQMADIAREHDADFENKIFYCHLTAICLRIQSCSGHLDERATQACGELIQQTIERLGSLFANASPLEEQLENINSSWLQILQQDPEAKRAFVAQWLRPSAERQTIEATLQACADAFEKQQSDPADIAPVKPSKPSNVGEPPHEIHKAARSTFDALLNSCKCACPGQHDFSAQLQLGSYRRSNIETEERVPVQSQQQPAQCDLEAGDVDLGMFLSMDQGLQEVRVQAANDRTVSFAVQDDSPPKKRQRVLEKRASKQIESLCKPIIMTKRNMQRRLVLKLTKGTLFDMGFERSTFPIDANVEPMALSEYLEEGRGCFSERTKRILSLLLGYAVIHLQGTPWLQSGWSSENIKFFQTTKSKTPLRPFIQTQLPSMDPSDPSDISLAIHSDDAEANSHDNCGEHCCPALISLAAVLMEVYYAKPFKRIAQEHGVDLFGDPDGPISQLDVELLFHGDEKSGVRGVIKDMPPRSPLSEAIKNCLDISLWQDDIGQPWDSIELRTNIYQTVVFLLECDLSYAFQDVPLENIDQYAQSLDFMNWGHDMTDKRADRRSIRLASATRRSASPAISTLPLEKTAQAYGQVGYFGPGTIIPGVSLYPPFQNIIPHLLPEQTPLPIAASDYRISQFFDDEVDGHDVSVAETKKYQTWKAEYIKVYEAFIPPTTTQHVKIAILDTGIDRNHVRLDNCDDRIKGKRNFHDSSNKKSVADWNGHGTFTANLILDYAPDAELYVIKIIGKENTIPDGHIVAEAIQFATDEWGVDIISMSFGWPSSDFEGFQAVQSAIDHAYDQKVLMFAAASNNGGRLGRAYPSSSSEVICVHSTNTNGSRSDFSPTAEPNTINIATVGQSIEAAWPIALCSGAKVQDDDYVVSRSGTSYATPIMAGISAFLLQYARAHLSEAEALSLKRKSTMQALLKRCAQRGPNYKPRDDYFCVQLSLHKHNLFGQGLEWANHEIRNVLKK</sequence>
<evidence type="ECO:0000313" key="10">
    <source>
        <dbReference type="EMBL" id="CEJ85929.1"/>
    </source>
</evidence>
<evidence type="ECO:0000256" key="5">
    <source>
        <dbReference type="PROSITE-ProRule" id="PRU01240"/>
    </source>
</evidence>
<dbReference type="InterPro" id="IPR050131">
    <property type="entry name" value="Peptidase_S8_subtilisin-like"/>
</dbReference>
<dbReference type="GO" id="GO:0004252">
    <property type="term" value="F:serine-type endopeptidase activity"/>
    <property type="evidence" value="ECO:0007669"/>
    <property type="project" value="UniProtKB-UniRule"/>
</dbReference>
<dbReference type="SUPFAM" id="SSF52743">
    <property type="entry name" value="Subtilisin-like"/>
    <property type="match status" value="1"/>
</dbReference>
<evidence type="ECO:0000313" key="11">
    <source>
        <dbReference type="Proteomes" id="UP000039046"/>
    </source>
</evidence>
<keyword evidence="2 5" id="KW-0645">Protease</keyword>
<dbReference type="InterPro" id="IPR023828">
    <property type="entry name" value="Peptidase_S8_Ser-AS"/>
</dbReference>
<gene>
    <name evidence="10" type="ORF">VHEMI03962</name>
</gene>
<feature type="domain" description="Peptidase S8/S53" evidence="8">
    <location>
        <begin position="685"/>
        <end position="939"/>
    </location>
</feature>
<dbReference type="Pfam" id="PF00082">
    <property type="entry name" value="Peptidase_S8"/>
    <property type="match status" value="1"/>
</dbReference>
<dbReference type="OrthoDB" id="206201at2759"/>
<dbReference type="GO" id="GO:0006508">
    <property type="term" value="P:proteolysis"/>
    <property type="evidence" value="ECO:0007669"/>
    <property type="project" value="UniProtKB-KW"/>
</dbReference>
<evidence type="ECO:0000259" key="9">
    <source>
        <dbReference type="Pfam" id="PF24476"/>
    </source>
</evidence>
<evidence type="ECO:0000256" key="6">
    <source>
        <dbReference type="RuleBase" id="RU003355"/>
    </source>
</evidence>
<accession>A0A0A1SZY5</accession>
<comment type="similarity">
    <text evidence="1 5 6">Belongs to the peptidase S8 family.</text>
</comment>
<dbReference type="PROSITE" id="PS51892">
    <property type="entry name" value="SUBTILASE"/>
    <property type="match status" value="1"/>
</dbReference>
<dbReference type="PANTHER" id="PTHR43806">
    <property type="entry name" value="PEPTIDASE S8"/>
    <property type="match status" value="1"/>
</dbReference>
<evidence type="ECO:0000256" key="1">
    <source>
        <dbReference type="ARBA" id="ARBA00011073"/>
    </source>
</evidence>